<protein>
    <recommendedName>
        <fullName evidence="5">Beta-lactamase</fullName>
        <ecNumber evidence="5">3.5.2.6</ecNumber>
    </recommendedName>
</protein>
<reference evidence="7 8" key="1">
    <citation type="submission" date="2020-04" db="EMBL/GenBank/DDBJ databases">
        <title>Luteolibacter sp. G-1-1-1 isolated from soil.</title>
        <authorList>
            <person name="Dahal R.H."/>
        </authorList>
    </citation>
    <scope>NUCLEOTIDE SEQUENCE [LARGE SCALE GENOMIC DNA]</scope>
    <source>
        <strain evidence="7 8">G-1-1-1</strain>
    </source>
</reference>
<dbReference type="Proteomes" id="UP000501812">
    <property type="component" value="Chromosome"/>
</dbReference>
<evidence type="ECO:0000313" key="8">
    <source>
        <dbReference type="Proteomes" id="UP000501812"/>
    </source>
</evidence>
<comment type="catalytic activity">
    <reaction evidence="5">
        <text>a beta-lactam + H2O = a substituted beta-amino acid</text>
        <dbReference type="Rhea" id="RHEA:20401"/>
        <dbReference type="ChEBI" id="CHEBI:15377"/>
        <dbReference type="ChEBI" id="CHEBI:35627"/>
        <dbReference type="ChEBI" id="CHEBI:140347"/>
        <dbReference type="EC" id="3.5.2.6"/>
    </reaction>
</comment>
<evidence type="ECO:0000313" key="7">
    <source>
        <dbReference type="EMBL" id="QJE95772.1"/>
    </source>
</evidence>
<dbReference type="SUPFAM" id="SSF56601">
    <property type="entry name" value="beta-lactamase/transpeptidase-like"/>
    <property type="match status" value="1"/>
</dbReference>
<evidence type="ECO:0000259" key="6">
    <source>
        <dbReference type="Pfam" id="PF00144"/>
    </source>
</evidence>
<sequence length="539" mass="58191">MFADSLRFAAAMVTISVALADKPLSEAARPYAEKLPAGCIVTGERIGETVKYSEAGKPEPDGIAAEKRVFEIGSISKVFTGLLLSEAVLEKKVKLETNLKELLGKNFKFADPKVGEITLLQLSTHTSGLPRLPDNMGPDPDHADDPYGDYDRKKMEDFLSKVKLEKNGPYRASYSNYGVGLLGELLAGAYGKSWDALVKEKITGPLGMKDTMVEPGADQKKRLAPPYQGAKPGHSWTFEAFAGAGALRSTAADLLIFGQAMAEPDSTPLASAIKGMMETRAAYPDMGADIGLGIIIGKLDGRKEYIHSGGTGGYRSVLQVLPERKTVRVALINNDAVPAEAIVAATREDAKPGEAPEMNLAASELDAFAGIYELAPGARFTVLRHDKDLLVRLSGQTFLPVKPLGKDRFRYSAVVAEIQFAREAEAVKSLTLFQNGRELTAKRIEEKPPALIFTTAEDLNPYLGEYELAPGAIFKVTQADGILLAELTGQPAMPVFQTKPGYFEYDGVKAALEFQKDKDGRVTGLILHQNGSRPAKKRG</sequence>
<dbReference type="GO" id="GO:0030288">
    <property type="term" value="C:outer membrane-bounded periplasmic space"/>
    <property type="evidence" value="ECO:0007669"/>
    <property type="project" value="InterPro"/>
</dbReference>
<comment type="similarity">
    <text evidence="4">Belongs to the beta-lactamase family.</text>
</comment>
<dbReference type="Gene3D" id="3.40.710.10">
    <property type="entry name" value="DD-peptidase/beta-lactamase superfamily"/>
    <property type="match status" value="1"/>
</dbReference>
<evidence type="ECO:0000256" key="1">
    <source>
        <dbReference type="ARBA" id="ARBA00007840"/>
    </source>
</evidence>
<dbReference type="PROSITE" id="PS00336">
    <property type="entry name" value="BETA_LACTAMASE_C"/>
    <property type="match status" value="1"/>
</dbReference>
<dbReference type="InterPro" id="IPR051478">
    <property type="entry name" value="Beta-lactamase-like_AB/R"/>
</dbReference>
<comment type="similarity">
    <text evidence="1 5">Belongs to the class-C beta-lactamase family.</text>
</comment>
<evidence type="ECO:0000256" key="4">
    <source>
        <dbReference type="ARBA" id="ARBA00038473"/>
    </source>
</evidence>
<dbReference type="InterPro" id="IPR001586">
    <property type="entry name" value="Beta-lactam_class-C_AS"/>
</dbReference>
<dbReference type="InterPro" id="IPR012338">
    <property type="entry name" value="Beta-lactam/transpept-like"/>
</dbReference>
<dbReference type="Pfam" id="PF00144">
    <property type="entry name" value="Beta-lactamase"/>
    <property type="match status" value="1"/>
</dbReference>
<name>A0A858RG79_9BACT</name>
<feature type="domain" description="Beta-lactamase-related" evidence="6">
    <location>
        <begin position="66"/>
        <end position="346"/>
    </location>
</feature>
<proteinExistence type="inferred from homology"/>
<dbReference type="RefSeq" id="WP_169454085.1">
    <property type="nucleotide sequence ID" value="NZ_CP051774.1"/>
</dbReference>
<dbReference type="KEGG" id="luo:HHL09_08225"/>
<evidence type="ECO:0000256" key="2">
    <source>
        <dbReference type="ARBA" id="ARBA00022801"/>
    </source>
</evidence>
<gene>
    <name evidence="7" type="ORF">HHL09_08225</name>
</gene>
<keyword evidence="3 5" id="KW-0046">Antibiotic resistance</keyword>
<dbReference type="EMBL" id="CP051774">
    <property type="protein sequence ID" value="QJE95772.1"/>
    <property type="molecule type" value="Genomic_DNA"/>
</dbReference>
<dbReference type="EC" id="3.5.2.6" evidence="5"/>
<dbReference type="GO" id="GO:0017001">
    <property type="term" value="P:antibiotic catabolic process"/>
    <property type="evidence" value="ECO:0007669"/>
    <property type="project" value="InterPro"/>
</dbReference>
<dbReference type="AlphaFoldDB" id="A0A858RG79"/>
<keyword evidence="8" id="KW-1185">Reference proteome</keyword>
<keyword evidence="2 5" id="KW-0378">Hydrolase</keyword>
<accession>A0A858RG79</accession>
<dbReference type="PANTHER" id="PTHR22935:SF95">
    <property type="entry name" value="BETA-LACTAMASE-LIKE 1-RELATED"/>
    <property type="match status" value="1"/>
</dbReference>
<organism evidence="7 8">
    <name type="scientific">Luteolibacter luteus</name>
    <dbReference type="NCBI Taxonomy" id="2728835"/>
    <lineage>
        <taxon>Bacteria</taxon>
        <taxon>Pseudomonadati</taxon>
        <taxon>Verrucomicrobiota</taxon>
        <taxon>Verrucomicrobiia</taxon>
        <taxon>Verrucomicrobiales</taxon>
        <taxon>Verrucomicrobiaceae</taxon>
        <taxon>Luteolibacter</taxon>
    </lineage>
</organism>
<evidence type="ECO:0000256" key="3">
    <source>
        <dbReference type="ARBA" id="ARBA00023251"/>
    </source>
</evidence>
<evidence type="ECO:0000256" key="5">
    <source>
        <dbReference type="RuleBase" id="RU361140"/>
    </source>
</evidence>
<dbReference type="GO" id="GO:0008800">
    <property type="term" value="F:beta-lactamase activity"/>
    <property type="evidence" value="ECO:0007669"/>
    <property type="project" value="UniProtKB-UniRule"/>
</dbReference>
<dbReference type="PANTHER" id="PTHR22935">
    <property type="entry name" value="PENICILLIN-BINDING PROTEIN"/>
    <property type="match status" value="1"/>
</dbReference>
<dbReference type="GO" id="GO:0046677">
    <property type="term" value="P:response to antibiotic"/>
    <property type="evidence" value="ECO:0007669"/>
    <property type="project" value="UniProtKB-UniRule"/>
</dbReference>
<dbReference type="InterPro" id="IPR001466">
    <property type="entry name" value="Beta-lactam-related"/>
</dbReference>